<name>A0ABQ4WNI8_9ASTR</name>
<organism evidence="1 2">
    <name type="scientific">Tanacetum coccineum</name>
    <dbReference type="NCBI Taxonomy" id="301880"/>
    <lineage>
        <taxon>Eukaryota</taxon>
        <taxon>Viridiplantae</taxon>
        <taxon>Streptophyta</taxon>
        <taxon>Embryophyta</taxon>
        <taxon>Tracheophyta</taxon>
        <taxon>Spermatophyta</taxon>
        <taxon>Magnoliopsida</taxon>
        <taxon>eudicotyledons</taxon>
        <taxon>Gunneridae</taxon>
        <taxon>Pentapetalae</taxon>
        <taxon>asterids</taxon>
        <taxon>campanulids</taxon>
        <taxon>Asterales</taxon>
        <taxon>Asteraceae</taxon>
        <taxon>Asteroideae</taxon>
        <taxon>Anthemideae</taxon>
        <taxon>Anthemidinae</taxon>
        <taxon>Tanacetum</taxon>
    </lineage>
</organism>
<dbReference type="Proteomes" id="UP001151760">
    <property type="component" value="Unassembled WGS sequence"/>
</dbReference>
<reference evidence="1" key="1">
    <citation type="journal article" date="2022" name="Int. J. Mol. Sci.">
        <title>Draft Genome of Tanacetum Coccineum: Genomic Comparison of Closely Related Tanacetum-Family Plants.</title>
        <authorList>
            <person name="Yamashiro T."/>
            <person name="Shiraishi A."/>
            <person name="Nakayama K."/>
            <person name="Satake H."/>
        </authorList>
    </citation>
    <scope>NUCLEOTIDE SEQUENCE</scope>
</reference>
<reference evidence="1" key="2">
    <citation type="submission" date="2022-01" db="EMBL/GenBank/DDBJ databases">
        <authorList>
            <person name="Yamashiro T."/>
            <person name="Shiraishi A."/>
            <person name="Satake H."/>
            <person name="Nakayama K."/>
        </authorList>
    </citation>
    <scope>NUCLEOTIDE SEQUENCE</scope>
</reference>
<dbReference type="EMBL" id="BQNB010008799">
    <property type="protein sequence ID" value="GJS54467.1"/>
    <property type="molecule type" value="Genomic_DNA"/>
</dbReference>
<proteinExistence type="predicted"/>
<protein>
    <submittedName>
        <fullName evidence="1">Uncharacterized protein</fullName>
    </submittedName>
</protein>
<evidence type="ECO:0000313" key="2">
    <source>
        <dbReference type="Proteomes" id="UP001151760"/>
    </source>
</evidence>
<accession>A0ABQ4WNI8</accession>
<evidence type="ECO:0000313" key="1">
    <source>
        <dbReference type="EMBL" id="GJS54467.1"/>
    </source>
</evidence>
<sequence>MANQLPILQSLLIESDSYELNNQVKVWLSKEVGTGDDFAQEMGDQCYSLKKEMDEKDLLIAELEKLAVGSGASKYVQILRRRQDRDAVKLRMLKDLLRHARAETHQRQLELDDVDYN</sequence>
<gene>
    <name evidence="1" type="ORF">Tco_0627829</name>
</gene>
<keyword evidence="2" id="KW-1185">Reference proteome</keyword>
<comment type="caution">
    <text evidence="1">The sequence shown here is derived from an EMBL/GenBank/DDBJ whole genome shotgun (WGS) entry which is preliminary data.</text>
</comment>